<dbReference type="Proteomes" id="UP001144471">
    <property type="component" value="Unassembled WGS sequence"/>
</dbReference>
<dbReference type="InterPro" id="IPR027432">
    <property type="entry name" value="dGTP_triphosphohydrolase_C"/>
</dbReference>
<dbReference type="GO" id="GO:0006203">
    <property type="term" value="P:dGTP catabolic process"/>
    <property type="evidence" value="ECO:0007669"/>
    <property type="project" value="TreeGrafter"/>
</dbReference>
<gene>
    <name evidence="3" type="ORF">PM10SUCC1_15980</name>
</gene>
<dbReference type="SUPFAM" id="SSF109604">
    <property type="entry name" value="HD-domain/PDEase-like"/>
    <property type="match status" value="1"/>
</dbReference>
<dbReference type="Gene3D" id="1.10.3550.10">
    <property type="entry name" value="eoxyguanosinetriphosphate triphosphohydrolase domain-like"/>
    <property type="match status" value="1"/>
</dbReference>
<keyword evidence="1" id="KW-0378">Hydrolase</keyword>
<evidence type="ECO:0000313" key="3">
    <source>
        <dbReference type="EMBL" id="GLI56084.1"/>
    </source>
</evidence>
<dbReference type="InterPro" id="IPR026875">
    <property type="entry name" value="PHydrolase_assoc_dom"/>
</dbReference>
<dbReference type="AlphaFoldDB" id="A0A9W6GLK2"/>
<dbReference type="CDD" id="cd00077">
    <property type="entry name" value="HDc"/>
    <property type="match status" value="1"/>
</dbReference>
<dbReference type="RefSeq" id="WP_281834981.1">
    <property type="nucleotide sequence ID" value="NZ_BSDY01000006.1"/>
</dbReference>
<dbReference type="SMART" id="SM00471">
    <property type="entry name" value="HDc"/>
    <property type="match status" value="1"/>
</dbReference>
<dbReference type="EMBL" id="BSDY01000006">
    <property type="protein sequence ID" value="GLI56084.1"/>
    <property type="molecule type" value="Genomic_DNA"/>
</dbReference>
<organism evidence="3 4">
    <name type="scientific">Propionigenium maris DSM 9537</name>
    <dbReference type="NCBI Taxonomy" id="1123000"/>
    <lineage>
        <taxon>Bacteria</taxon>
        <taxon>Fusobacteriati</taxon>
        <taxon>Fusobacteriota</taxon>
        <taxon>Fusobacteriia</taxon>
        <taxon>Fusobacteriales</taxon>
        <taxon>Fusobacteriaceae</taxon>
        <taxon>Propionigenium</taxon>
    </lineage>
</organism>
<dbReference type="Pfam" id="PF01966">
    <property type="entry name" value="HD"/>
    <property type="match status" value="1"/>
</dbReference>
<protein>
    <submittedName>
        <fullName evidence="3">Deoxyguanosinetriphosphate triphosphohydrolase-like protein</fullName>
    </submittedName>
</protein>
<dbReference type="InterPro" id="IPR006261">
    <property type="entry name" value="dGTPase"/>
</dbReference>
<feature type="domain" description="HD/PDEase" evidence="2">
    <location>
        <begin position="57"/>
        <end position="263"/>
    </location>
</feature>
<dbReference type="InterPro" id="IPR050135">
    <property type="entry name" value="dGTPase-like"/>
</dbReference>
<dbReference type="PANTHER" id="PTHR11373">
    <property type="entry name" value="DEOXYNUCLEOSIDE TRIPHOSPHATE TRIPHOSPHOHYDROLASE"/>
    <property type="match status" value="1"/>
</dbReference>
<evidence type="ECO:0000256" key="1">
    <source>
        <dbReference type="ARBA" id="ARBA00022801"/>
    </source>
</evidence>
<evidence type="ECO:0000259" key="2">
    <source>
        <dbReference type="SMART" id="SM00471"/>
    </source>
</evidence>
<dbReference type="PANTHER" id="PTHR11373:SF32">
    <property type="entry name" value="DEOXYGUANOSINETRIPHOSPHATE TRIPHOSPHOHYDROLASE"/>
    <property type="match status" value="1"/>
</dbReference>
<dbReference type="Gene3D" id="1.10.3410.10">
    <property type="entry name" value="putative deoxyguanosinetriphosphate triphosphohydrolase like domain"/>
    <property type="match status" value="1"/>
</dbReference>
<dbReference type="InterPro" id="IPR006674">
    <property type="entry name" value="HD_domain"/>
</dbReference>
<sequence>MMNWKQLMTPYQFREKEREMKEPLEEFKTDYSKIIFSSAFRRLKNKTQIYPLDSNDFIRTRLTHSLEVATIASELGTKVEKRLIEEGKLSPDMKECLGAVLRAASLVHDVGNPPFGHYGEFIIQDFFTEFFREKFRQDTDFYGTTWKLSELYDFKKFEGNAQALRQLKKLQYLRDEHGLNLSFPTLATIMKYPRCSYEGNDPAKGVSYKKFGYFQSEAEAYEELVERLGLRVEGKVCRHPLVFLLEAADDIAYMMADIEDAFKKGILNNEILRGVLIKYLNLTNEKENEILLSLGEIEVDMDYPKPWEIKMQIFRKRMHNFMMDEVIETFMYHYEDIMAGRYERELLECSDAVHLKNAFQEILGIIIGDKDVIKLEIAGDRVLRVLLREFTNAVISPKKDMPGTKEAKLYRLMSSNYRFIKERYPYKNPLYNELRLVTDFICGMTDSYALELYHSLNAIKF</sequence>
<keyword evidence="4" id="KW-1185">Reference proteome</keyword>
<dbReference type="GO" id="GO:0008832">
    <property type="term" value="F:dGTPase activity"/>
    <property type="evidence" value="ECO:0007669"/>
    <property type="project" value="TreeGrafter"/>
</dbReference>
<dbReference type="InterPro" id="IPR023293">
    <property type="entry name" value="dGTP_triP_hydro_central_sf"/>
</dbReference>
<dbReference type="InterPro" id="IPR003607">
    <property type="entry name" value="HD/PDEase_dom"/>
</dbReference>
<dbReference type="Pfam" id="PF13286">
    <property type="entry name" value="HD_assoc"/>
    <property type="match status" value="1"/>
</dbReference>
<evidence type="ECO:0000313" key="4">
    <source>
        <dbReference type="Proteomes" id="UP001144471"/>
    </source>
</evidence>
<comment type="caution">
    <text evidence="3">The sequence shown here is derived from an EMBL/GenBank/DDBJ whole genome shotgun (WGS) entry which is preliminary data.</text>
</comment>
<accession>A0A9W6GLK2</accession>
<dbReference type="NCBIfam" id="TIGR01353">
    <property type="entry name" value="dGTP_triPase"/>
    <property type="match status" value="1"/>
</dbReference>
<dbReference type="Gene3D" id="1.10.3210.10">
    <property type="entry name" value="Hypothetical protein af1432"/>
    <property type="match status" value="1"/>
</dbReference>
<proteinExistence type="predicted"/>
<reference evidence="3" key="1">
    <citation type="submission" date="2022-12" db="EMBL/GenBank/DDBJ databases">
        <title>Reference genome sequencing for broad-spectrum identification of bacterial and archaeal isolates by mass spectrometry.</title>
        <authorList>
            <person name="Sekiguchi Y."/>
            <person name="Tourlousse D.M."/>
        </authorList>
    </citation>
    <scope>NUCLEOTIDE SEQUENCE</scope>
    <source>
        <strain evidence="3">10succ1</strain>
    </source>
</reference>
<name>A0A9W6GLK2_9FUSO</name>